<dbReference type="EMBL" id="FPKX01000017">
    <property type="protein sequence ID" value="SFZ97717.1"/>
    <property type="molecule type" value="Genomic_DNA"/>
</dbReference>
<name>A0A1W1ECF0_9ZZZZ</name>
<protein>
    <recommendedName>
        <fullName evidence="3">Lipoprotein</fullName>
    </recommendedName>
</protein>
<evidence type="ECO:0008006" key="3">
    <source>
        <dbReference type="Google" id="ProtNLM"/>
    </source>
</evidence>
<dbReference type="PROSITE" id="PS51257">
    <property type="entry name" value="PROKAR_LIPOPROTEIN"/>
    <property type="match status" value="1"/>
</dbReference>
<dbReference type="AlphaFoldDB" id="A0A1W1ECF0"/>
<reference evidence="2" key="1">
    <citation type="submission" date="2016-10" db="EMBL/GenBank/DDBJ databases">
        <authorList>
            <person name="de Groot N.N."/>
        </authorList>
    </citation>
    <scope>NUCLEOTIDE SEQUENCE</scope>
</reference>
<feature type="region of interest" description="Disordered" evidence="1">
    <location>
        <begin position="31"/>
        <end position="92"/>
    </location>
</feature>
<feature type="compositionally biased region" description="Basic and acidic residues" evidence="1">
    <location>
        <begin position="74"/>
        <end position="83"/>
    </location>
</feature>
<sequence>MINRKNTLILLILVGFMAGCTNIQQPQPKTIKINHDQNKTKNNTIVAPKPPKKDIELQEVEDTNFSSEYMYPTTEKKPTKPSEETTTEEVETKAEITDMTKTECISMIGQEKFDKYTQMYGGEDASIKKCKMLKSI</sequence>
<evidence type="ECO:0000256" key="1">
    <source>
        <dbReference type="SAM" id="MobiDB-lite"/>
    </source>
</evidence>
<gene>
    <name evidence="2" type="ORF">MNB_SV-5-864</name>
</gene>
<evidence type="ECO:0000313" key="2">
    <source>
        <dbReference type="EMBL" id="SFZ97717.1"/>
    </source>
</evidence>
<organism evidence="2">
    <name type="scientific">hydrothermal vent metagenome</name>
    <dbReference type="NCBI Taxonomy" id="652676"/>
    <lineage>
        <taxon>unclassified sequences</taxon>
        <taxon>metagenomes</taxon>
        <taxon>ecological metagenomes</taxon>
    </lineage>
</organism>
<accession>A0A1W1ECF0</accession>
<proteinExistence type="predicted"/>